<accession>A0A6J5F617</accession>
<sequence length="191" mass="21406">MSHGSPDLIHIHEDDWGLRSLHPVAVLREVSSDIEAARDASQKNQATSGVGWTDLHIIQQPSTNYAQAGLRLADVVTALSSIQPRVKRFYATASAGFDLAQRDPYGSYDEDAWCFGRQHCYLKVEVKDDLVTEIWFDISSSDAADADALRRMFEAIDRLVPGMVADYCMDAQGLIADREFLDMYFQRVMAD</sequence>
<proteinExistence type="predicted"/>
<name>A0A6J5F617_9BURK</name>
<evidence type="ECO:0000313" key="1">
    <source>
        <dbReference type="EMBL" id="VWC47687.1"/>
    </source>
</evidence>
<dbReference type="EMBL" id="CABVQD010000059">
    <property type="protein sequence ID" value="VWC47687.1"/>
    <property type="molecule type" value="Genomic_DNA"/>
</dbReference>
<evidence type="ECO:0000313" key="2">
    <source>
        <dbReference type="Proteomes" id="UP000494330"/>
    </source>
</evidence>
<dbReference type="RefSeq" id="WP_152603457.1">
    <property type="nucleotide sequence ID" value="NZ_CABVQD010000059.1"/>
</dbReference>
<gene>
    <name evidence="1" type="ORF">BPA30113_07453</name>
</gene>
<protein>
    <submittedName>
        <fullName evidence="1">Uncharacterized protein</fullName>
    </submittedName>
</protein>
<reference evidence="1 2" key="1">
    <citation type="submission" date="2019-09" db="EMBL/GenBank/DDBJ databases">
        <authorList>
            <person name="Depoorter E."/>
        </authorList>
    </citation>
    <scope>NUCLEOTIDE SEQUENCE [LARGE SCALE GENOMIC DNA]</scope>
    <source>
        <strain evidence="1">LMG 30113</strain>
    </source>
</reference>
<dbReference type="AlphaFoldDB" id="A0A6J5F617"/>
<keyword evidence="2" id="KW-1185">Reference proteome</keyword>
<organism evidence="1 2">
    <name type="scientific">Burkholderia paludis</name>
    <dbReference type="NCBI Taxonomy" id="1506587"/>
    <lineage>
        <taxon>Bacteria</taxon>
        <taxon>Pseudomonadati</taxon>
        <taxon>Pseudomonadota</taxon>
        <taxon>Betaproteobacteria</taxon>
        <taxon>Burkholderiales</taxon>
        <taxon>Burkholderiaceae</taxon>
        <taxon>Burkholderia</taxon>
        <taxon>Burkholderia cepacia complex</taxon>
    </lineage>
</organism>
<dbReference type="Proteomes" id="UP000494330">
    <property type="component" value="Unassembled WGS sequence"/>
</dbReference>